<evidence type="ECO:0000313" key="1">
    <source>
        <dbReference type="EMBL" id="MCL1031356.1"/>
    </source>
</evidence>
<dbReference type="Proteomes" id="UP001165275">
    <property type="component" value="Unassembled WGS sequence"/>
</dbReference>
<proteinExistence type="predicted"/>
<sequence>MKKPSKMSPVNILRRMMGGHDDGDNISNVIATGGGRNVVSRTLMPTVIDDQGTGLSSAGDTVSAGTTLPTDRLARYALFDQMSRSPTLSAALNIHVSHALAQDKKSGMCFNLAPLDPGDKETSNRCSEIINDIGEMLNTGLPSWALNMAIFGVSYIRPYAQDRKGITSLESSYYTLPHLITEYERGGELAAFSGDYFVDPTTNQRVLAKPWELVSMKVPYWTPDINNRPMNTGTMGYSLLGDPSQRALIETQNYGTSFLEYSYESFVNLCDALRALKATRNNAAKIDRLIAITTSNLDPVNAAAYTRNVGQSLKRSSEEISRNSRNSNVMPTVYNHLIPIMGDGKGGITMDTQLIPADINGIEDVMFHLRQLCSTVGTDSTMLGWADQMAGGLGEGGWQQTAIQSAQRSFWIRQAASTFLYRTIDIHCAYKYGKVYQQNQRPFRIEFNSVNTALQAEANREQESRANYVSVVVSILDAIQNNARMAGSPALMNLLFGEMLQMNNDTISKIYSELANSEPDDPMMESARRGNVGLNDLSRDDLLTVFRSVMGE</sequence>
<comment type="caution">
    <text evidence="1">The sequence shown here is derived from an EMBL/GenBank/DDBJ whole genome shotgun (WGS) entry which is preliminary data.</text>
</comment>
<reference evidence="1" key="1">
    <citation type="submission" date="2021-04" db="EMBL/GenBank/DDBJ databases">
        <title>Genome sequence of Serratia sp. arafor3.</title>
        <authorList>
            <person name="Besaury L."/>
        </authorList>
    </citation>
    <scope>NUCLEOTIDE SEQUENCE</scope>
    <source>
        <strain evidence="1">Arafor3</strain>
    </source>
</reference>
<keyword evidence="2" id="KW-1185">Reference proteome</keyword>
<name>A0ABT0KH66_9GAMM</name>
<dbReference type="RefSeq" id="WP_415837913.1">
    <property type="nucleotide sequence ID" value="NZ_CBCSGY010000016.1"/>
</dbReference>
<protein>
    <submittedName>
        <fullName evidence="1">Phage portal protein</fullName>
    </submittedName>
</protein>
<organism evidence="1 2">
    <name type="scientific">Serratia silvae</name>
    <dbReference type="NCBI Taxonomy" id="2824122"/>
    <lineage>
        <taxon>Bacteria</taxon>
        <taxon>Pseudomonadati</taxon>
        <taxon>Pseudomonadota</taxon>
        <taxon>Gammaproteobacteria</taxon>
        <taxon>Enterobacterales</taxon>
        <taxon>Yersiniaceae</taxon>
        <taxon>Serratia</taxon>
    </lineage>
</organism>
<evidence type="ECO:0000313" key="2">
    <source>
        <dbReference type="Proteomes" id="UP001165275"/>
    </source>
</evidence>
<gene>
    <name evidence="1" type="ORF">KAJ71_20385</name>
</gene>
<accession>A0ABT0KH66</accession>
<dbReference type="EMBL" id="JAGQDC010000021">
    <property type="protein sequence ID" value="MCL1031356.1"/>
    <property type="molecule type" value="Genomic_DNA"/>
</dbReference>